<feature type="compositionally biased region" description="Acidic residues" evidence="1">
    <location>
        <begin position="382"/>
        <end position="391"/>
    </location>
</feature>
<feature type="compositionally biased region" description="Polar residues" evidence="1">
    <location>
        <begin position="266"/>
        <end position="275"/>
    </location>
</feature>
<evidence type="ECO:0000313" key="3">
    <source>
        <dbReference type="Proteomes" id="UP000799118"/>
    </source>
</evidence>
<evidence type="ECO:0000256" key="1">
    <source>
        <dbReference type="SAM" id="MobiDB-lite"/>
    </source>
</evidence>
<feature type="region of interest" description="Disordered" evidence="1">
    <location>
        <begin position="259"/>
        <end position="289"/>
    </location>
</feature>
<dbReference type="Proteomes" id="UP000799118">
    <property type="component" value="Unassembled WGS sequence"/>
</dbReference>
<keyword evidence="3" id="KW-1185">Reference proteome</keyword>
<reference evidence="2" key="1">
    <citation type="journal article" date="2019" name="Environ. Microbiol.">
        <title>Fungal ecological strategies reflected in gene transcription - a case study of two litter decomposers.</title>
        <authorList>
            <person name="Barbi F."/>
            <person name="Kohler A."/>
            <person name="Barry K."/>
            <person name="Baskaran P."/>
            <person name="Daum C."/>
            <person name="Fauchery L."/>
            <person name="Ihrmark K."/>
            <person name="Kuo A."/>
            <person name="LaButti K."/>
            <person name="Lipzen A."/>
            <person name="Morin E."/>
            <person name="Grigoriev I.V."/>
            <person name="Henrissat B."/>
            <person name="Lindahl B."/>
            <person name="Martin F."/>
        </authorList>
    </citation>
    <scope>NUCLEOTIDE SEQUENCE</scope>
    <source>
        <strain evidence="2">JB14</strain>
    </source>
</reference>
<accession>A0A6A4HPN6</accession>
<feature type="region of interest" description="Disordered" evidence="1">
    <location>
        <begin position="372"/>
        <end position="404"/>
    </location>
</feature>
<dbReference type="EMBL" id="ML769466">
    <property type="protein sequence ID" value="KAE9399710.1"/>
    <property type="molecule type" value="Genomic_DNA"/>
</dbReference>
<dbReference type="OrthoDB" id="2943792at2759"/>
<name>A0A6A4HPN6_9AGAR</name>
<sequence length="415" mass="44645">MPTFGENQAFAVHVQDAHPHVAATRRRRRASALETTMVFRTAGESSTRVRAENASGIRISITGPKPGEETDGFEATAFGRSPYNLRTSVTITHHDVNLALDTRLRRPLVRFVSVGPISEADAALAPGEPPLPESCVEDKAKVKPRPVSAPPPSAALVKAMLDAPPTITRPEVIPARPTAPLRIITNPLSAQNGADPDSEVDSPLNSPSPVLSFRPHQFSGRPSMQPRRQVLNEPLPSLCPRSPSESSFVEYAIPEQVEEEAVDFSGSPSSESLENTLEVPDTGHSPRTSKVISLTKAVKSRLYAATSSRQTASTSTLAHARSSMTSPPSAFQRFERSLVAASGSSVSVSSRISLRTTNGNGGRSMKAFLGKLSKGMKRTREEEEENVDPGLEDAKGDNERPVAGRRIKRKLMGVI</sequence>
<gene>
    <name evidence="2" type="ORF">BT96DRAFT_939254</name>
</gene>
<feature type="region of interest" description="Disordered" evidence="1">
    <location>
        <begin position="303"/>
        <end position="329"/>
    </location>
</feature>
<protein>
    <submittedName>
        <fullName evidence="2">Uncharacterized protein</fullName>
    </submittedName>
</protein>
<feature type="region of interest" description="Disordered" evidence="1">
    <location>
        <begin position="188"/>
        <end position="225"/>
    </location>
</feature>
<feature type="compositionally biased region" description="Low complexity" evidence="1">
    <location>
        <begin position="304"/>
        <end position="318"/>
    </location>
</feature>
<dbReference type="AlphaFoldDB" id="A0A6A4HPN6"/>
<organism evidence="2 3">
    <name type="scientific">Gymnopus androsaceus JB14</name>
    <dbReference type="NCBI Taxonomy" id="1447944"/>
    <lineage>
        <taxon>Eukaryota</taxon>
        <taxon>Fungi</taxon>
        <taxon>Dikarya</taxon>
        <taxon>Basidiomycota</taxon>
        <taxon>Agaricomycotina</taxon>
        <taxon>Agaricomycetes</taxon>
        <taxon>Agaricomycetidae</taxon>
        <taxon>Agaricales</taxon>
        <taxon>Marasmiineae</taxon>
        <taxon>Omphalotaceae</taxon>
        <taxon>Gymnopus</taxon>
    </lineage>
</organism>
<evidence type="ECO:0000313" key="2">
    <source>
        <dbReference type="EMBL" id="KAE9399710.1"/>
    </source>
</evidence>
<proteinExistence type="predicted"/>
<feature type="compositionally biased region" description="Basic and acidic residues" evidence="1">
    <location>
        <begin position="392"/>
        <end position="402"/>
    </location>
</feature>